<feature type="region of interest" description="Disordered" evidence="2">
    <location>
        <begin position="76"/>
        <end position="99"/>
    </location>
</feature>
<keyword evidence="1" id="KW-0175">Coiled coil</keyword>
<dbReference type="AlphaFoldDB" id="A0A1B6CXS6"/>
<accession>A0A1B6CXS6</accession>
<dbReference type="EMBL" id="GEDC01019029">
    <property type="protein sequence ID" value="JAS18269.1"/>
    <property type="molecule type" value="Transcribed_RNA"/>
</dbReference>
<feature type="non-terminal residue" evidence="3">
    <location>
        <position position="1"/>
    </location>
</feature>
<evidence type="ECO:0000256" key="2">
    <source>
        <dbReference type="SAM" id="MobiDB-lite"/>
    </source>
</evidence>
<gene>
    <name evidence="3" type="ORF">g.3083</name>
</gene>
<organism evidence="3">
    <name type="scientific">Clastoptera arizonana</name>
    <name type="common">Arizona spittle bug</name>
    <dbReference type="NCBI Taxonomy" id="38151"/>
    <lineage>
        <taxon>Eukaryota</taxon>
        <taxon>Metazoa</taxon>
        <taxon>Ecdysozoa</taxon>
        <taxon>Arthropoda</taxon>
        <taxon>Hexapoda</taxon>
        <taxon>Insecta</taxon>
        <taxon>Pterygota</taxon>
        <taxon>Neoptera</taxon>
        <taxon>Paraneoptera</taxon>
        <taxon>Hemiptera</taxon>
        <taxon>Auchenorrhyncha</taxon>
        <taxon>Cercopoidea</taxon>
        <taxon>Clastopteridae</taxon>
        <taxon>Clastoptera</taxon>
    </lineage>
</organism>
<feature type="coiled-coil region" evidence="1">
    <location>
        <begin position="2"/>
        <end position="29"/>
    </location>
</feature>
<protein>
    <submittedName>
        <fullName evidence="3">Uncharacterized protein</fullName>
    </submittedName>
</protein>
<reference evidence="3" key="1">
    <citation type="submission" date="2015-12" db="EMBL/GenBank/DDBJ databases">
        <title>De novo transcriptome assembly of four potential Pierce s Disease insect vectors from Arizona vineyards.</title>
        <authorList>
            <person name="Tassone E.E."/>
        </authorList>
    </citation>
    <scope>NUCLEOTIDE SEQUENCE</scope>
</reference>
<feature type="compositionally biased region" description="Basic and acidic residues" evidence="2">
    <location>
        <begin position="77"/>
        <end position="88"/>
    </location>
</feature>
<sequence>LRACLKELMKDYKQEINDILAADEKLAAEIEFDLQNYTTTDNENEEILSKELIDNEAIKTIARQLVLSCKNQAVETSYRKENNPKEDDWSNGDAASPLV</sequence>
<evidence type="ECO:0000256" key="1">
    <source>
        <dbReference type="SAM" id="Coils"/>
    </source>
</evidence>
<evidence type="ECO:0000313" key="3">
    <source>
        <dbReference type="EMBL" id="JAS18269.1"/>
    </source>
</evidence>
<proteinExistence type="predicted"/>
<name>A0A1B6CXS6_9HEMI</name>
<feature type="non-terminal residue" evidence="3">
    <location>
        <position position="99"/>
    </location>
</feature>